<keyword evidence="1" id="KW-0472">Membrane</keyword>
<keyword evidence="2" id="KW-0732">Signal</keyword>
<accession>A0A6N2B554</accession>
<keyword evidence="1" id="KW-1133">Transmembrane helix</keyword>
<protein>
    <submittedName>
        <fullName evidence="3">Uncharacterized protein</fullName>
    </submittedName>
</protein>
<keyword evidence="1" id="KW-0812">Transmembrane</keyword>
<reference evidence="3" key="1">
    <citation type="submission" date="2019-05" db="EMBL/GenBank/DDBJ databases">
        <title>The de novo reference genome and transcriptome assemblies of the wild tomato species Solanum chilense.</title>
        <authorList>
            <person name="Stam R."/>
            <person name="Nosenko T."/>
            <person name="Hoerger A.C."/>
            <person name="Stephan W."/>
            <person name="Seidel M.A."/>
            <person name="Kuhn J.M.M."/>
            <person name="Haberer G."/>
            <person name="Tellier A."/>
        </authorList>
    </citation>
    <scope>NUCLEOTIDE SEQUENCE</scope>
    <source>
        <tissue evidence="3">Mature leaves</tissue>
    </source>
</reference>
<comment type="caution">
    <text evidence="3">The sequence shown here is derived from an EMBL/GenBank/DDBJ whole genome shotgun (WGS) entry which is preliminary data.</text>
</comment>
<dbReference type="PANTHER" id="PTHR33659">
    <property type="entry name" value="PROTEIN, PUTATIVE-RELATED-RELATED"/>
    <property type="match status" value="1"/>
</dbReference>
<proteinExistence type="predicted"/>
<feature type="signal peptide" evidence="2">
    <location>
        <begin position="1"/>
        <end position="25"/>
    </location>
</feature>
<name>A0A6N2B554_SOLCI</name>
<feature type="chain" id="PRO_5026667865" evidence="2">
    <location>
        <begin position="26"/>
        <end position="65"/>
    </location>
</feature>
<sequence length="65" mass="6312">MALFSSSIVEAFVLVVVLFAVASSAQEVGLAPAPSPDAGAGCSVAVSGVLIGTSLLCSVFALLSN</sequence>
<dbReference type="AlphaFoldDB" id="A0A6N2B554"/>
<evidence type="ECO:0000256" key="2">
    <source>
        <dbReference type="SAM" id="SignalP"/>
    </source>
</evidence>
<dbReference type="PANTHER" id="PTHR33659:SF9">
    <property type="match status" value="1"/>
</dbReference>
<dbReference type="EMBL" id="RXGB01004443">
    <property type="protein sequence ID" value="TMW89666.1"/>
    <property type="molecule type" value="Genomic_DNA"/>
</dbReference>
<gene>
    <name evidence="3" type="ORF">EJD97_016827</name>
</gene>
<organism evidence="3">
    <name type="scientific">Solanum chilense</name>
    <name type="common">Tomato</name>
    <name type="synonym">Lycopersicon chilense</name>
    <dbReference type="NCBI Taxonomy" id="4083"/>
    <lineage>
        <taxon>Eukaryota</taxon>
        <taxon>Viridiplantae</taxon>
        <taxon>Streptophyta</taxon>
        <taxon>Embryophyta</taxon>
        <taxon>Tracheophyta</taxon>
        <taxon>Spermatophyta</taxon>
        <taxon>Magnoliopsida</taxon>
        <taxon>eudicotyledons</taxon>
        <taxon>Gunneridae</taxon>
        <taxon>Pentapetalae</taxon>
        <taxon>asterids</taxon>
        <taxon>lamiids</taxon>
        <taxon>Solanales</taxon>
        <taxon>Solanaceae</taxon>
        <taxon>Solanoideae</taxon>
        <taxon>Solaneae</taxon>
        <taxon>Solanum</taxon>
        <taxon>Solanum subgen. Lycopersicon</taxon>
    </lineage>
</organism>
<evidence type="ECO:0000313" key="3">
    <source>
        <dbReference type="EMBL" id="TMW89666.1"/>
    </source>
</evidence>
<evidence type="ECO:0000256" key="1">
    <source>
        <dbReference type="SAM" id="Phobius"/>
    </source>
</evidence>
<feature type="transmembrane region" description="Helical" evidence="1">
    <location>
        <begin position="44"/>
        <end position="63"/>
    </location>
</feature>